<organism evidence="2 3">
    <name type="scientific">Plakobranchus ocellatus</name>
    <dbReference type="NCBI Taxonomy" id="259542"/>
    <lineage>
        <taxon>Eukaryota</taxon>
        <taxon>Metazoa</taxon>
        <taxon>Spiralia</taxon>
        <taxon>Lophotrochozoa</taxon>
        <taxon>Mollusca</taxon>
        <taxon>Gastropoda</taxon>
        <taxon>Heterobranchia</taxon>
        <taxon>Euthyneura</taxon>
        <taxon>Panpulmonata</taxon>
        <taxon>Sacoglossa</taxon>
        <taxon>Placobranchoidea</taxon>
        <taxon>Plakobranchidae</taxon>
        <taxon>Plakobranchus</taxon>
    </lineage>
</organism>
<proteinExistence type="predicted"/>
<dbReference type="Proteomes" id="UP000735302">
    <property type="component" value="Unassembled WGS sequence"/>
</dbReference>
<keyword evidence="3" id="KW-1185">Reference proteome</keyword>
<evidence type="ECO:0000256" key="1">
    <source>
        <dbReference type="SAM" id="MobiDB-lite"/>
    </source>
</evidence>
<protein>
    <submittedName>
        <fullName evidence="2">Uncharacterized protein</fullName>
    </submittedName>
</protein>
<dbReference type="AlphaFoldDB" id="A0AAV4DLS1"/>
<accession>A0AAV4DLS1</accession>
<sequence length="165" mass="18102">MGLANESDHRSQQVPASNRPIVILPGESRPITDAIRMPCLTILPSPAFSTCDAKAFYMNASFDATFSQRPSGFVPSSSVSSIDANNLLSLVTFPTSAHNIVQTSSSSINPSVRPVHLDYNIRPELTQTSLHFASKGRHLHETQSPTRRVWSVPPRWSVIHARAAR</sequence>
<gene>
    <name evidence="2" type="ORF">PoB_007149700</name>
</gene>
<evidence type="ECO:0000313" key="2">
    <source>
        <dbReference type="EMBL" id="GFO44992.1"/>
    </source>
</evidence>
<reference evidence="2 3" key="1">
    <citation type="journal article" date="2021" name="Elife">
        <title>Chloroplast acquisition without the gene transfer in kleptoplastic sea slugs, Plakobranchus ocellatus.</title>
        <authorList>
            <person name="Maeda T."/>
            <person name="Takahashi S."/>
            <person name="Yoshida T."/>
            <person name="Shimamura S."/>
            <person name="Takaki Y."/>
            <person name="Nagai Y."/>
            <person name="Toyoda A."/>
            <person name="Suzuki Y."/>
            <person name="Arimoto A."/>
            <person name="Ishii H."/>
            <person name="Satoh N."/>
            <person name="Nishiyama T."/>
            <person name="Hasebe M."/>
            <person name="Maruyama T."/>
            <person name="Minagawa J."/>
            <person name="Obokata J."/>
            <person name="Shigenobu S."/>
        </authorList>
    </citation>
    <scope>NUCLEOTIDE SEQUENCE [LARGE SCALE GENOMIC DNA]</scope>
</reference>
<feature type="compositionally biased region" description="Basic and acidic residues" evidence="1">
    <location>
        <begin position="1"/>
        <end position="11"/>
    </location>
</feature>
<dbReference type="EMBL" id="BLXT01007988">
    <property type="protein sequence ID" value="GFO44992.1"/>
    <property type="molecule type" value="Genomic_DNA"/>
</dbReference>
<feature type="region of interest" description="Disordered" evidence="1">
    <location>
        <begin position="1"/>
        <end position="20"/>
    </location>
</feature>
<evidence type="ECO:0000313" key="3">
    <source>
        <dbReference type="Proteomes" id="UP000735302"/>
    </source>
</evidence>
<name>A0AAV4DLS1_9GAST</name>
<comment type="caution">
    <text evidence="2">The sequence shown here is derived from an EMBL/GenBank/DDBJ whole genome shotgun (WGS) entry which is preliminary data.</text>
</comment>